<protein>
    <submittedName>
        <fullName evidence="2">Uncharacterized protein</fullName>
    </submittedName>
</protein>
<feature type="transmembrane region" description="Helical" evidence="1">
    <location>
        <begin position="88"/>
        <end position="106"/>
    </location>
</feature>
<accession>A0A1F7V989</accession>
<keyword evidence="1" id="KW-0472">Membrane</keyword>
<evidence type="ECO:0000256" key="1">
    <source>
        <dbReference type="SAM" id="Phobius"/>
    </source>
</evidence>
<reference evidence="2 3" key="1">
    <citation type="journal article" date="2016" name="Nat. Commun.">
        <title>Thousands of microbial genomes shed light on interconnected biogeochemical processes in an aquifer system.</title>
        <authorList>
            <person name="Anantharaman K."/>
            <person name="Brown C.T."/>
            <person name="Hug L.A."/>
            <person name="Sharon I."/>
            <person name="Castelle C.J."/>
            <person name="Probst A.J."/>
            <person name="Thomas B.C."/>
            <person name="Singh A."/>
            <person name="Wilkins M.J."/>
            <person name="Karaoz U."/>
            <person name="Brodie E.L."/>
            <person name="Williams K.H."/>
            <person name="Hubbard S.S."/>
            <person name="Banfield J.F."/>
        </authorList>
    </citation>
    <scope>NUCLEOTIDE SEQUENCE [LARGE SCALE GENOMIC DNA]</scope>
</reference>
<feature type="transmembrane region" description="Helical" evidence="1">
    <location>
        <begin position="149"/>
        <end position="168"/>
    </location>
</feature>
<comment type="caution">
    <text evidence="2">The sequence shown here is derived from an EMBL/GenBank/DDBJ whole genome shotgun (WGS) entry which is preliminary data.</text>
</comment>
<keyword evidence="1" id="KW-0812">Transmembrane</keyword>
<evidence type="ECO:0000313" key="2">
    <source>
        <dbReference type="EMBL" id="OGL87102.1"/>
    </source>
</evidence>
<organism evidence="2 3">
    <name type="scientific">Candidatus Uhrbacteria bacterium RIFCSPLOWO2_02_FULL_48_18</name>
    <dbReference type="NCBI Taxonomy" id="1802408"/>
    <lineage>
        <taxon>Bacteria</taxon>
        <taxon>Candidatus Uhriibacteriota</taxon>
    </lineage>
</organism>
<proteinExistence type="predicted"/>
<dbReference type="Proteomes" id="UP000176593">
    <property type="component" value="Unassembled WGS sequence"/>
</dbReference>
<keyword evidence="1" id="KW-1133">Transmembrane helix</keyword>
<dbReference type="AlphaFoldDB" id="A0A1F7V989"/>
<feature type="transmembrane region" description="Helical" evidence="1">
    <location>
        <begin position="59"/>
        <end position="81"/>
    </location>
</feature>
<name>A0A1F7V989_9BACT</name>
<dbReference type="EMBL" id="MGEQ01000003">
    <property type="protein sequence ID" value="OGL87102.1"/>
    <property type="molecule type" value="Genomic_DNA"/>
</dbReference>
<sequence length="301" mass="35040">MIPGFLISLLTFPGVVLHEFAHKKFCDLFNVKVLKVNYLTLSGDGYVIHEKPKDFKSTFWISVGPLILNSVSCFVLGLITASQILHAGALYYLAGWLAISFGAHSFPSNHDVEHILKESKNRIQNNESFLHYLSYPFVGLIKIANLLRFFWIDFLWAFLLIGFAFNIFNQNVFAQDSTQKNKAERPSDTLVVGDYYCSRFHASESEKIDPINKEEVKMLENELMADNLYLETLASEIKNMHVDEYSQESIDRYKLKVNYYDQKFEEYNDAYSLYSFKRALYNEMAEKYNNYLKENCEMRSN</sequence>
<gene>
    <name evidence="2" type="ORF">A3I41_04140</name>
</gene>
<evidence type="ECO:0000313" key="3">
    <source>
        <dbReference type="Proteomes" id="UP000176593"/>
    </source>
</evidence>